<dbReference type="Proteomes" id="UP001222027">
    <property type="component" value="Unassembled WGS sequence"/>
</dbReference>
<evidence type="ECO:0000313" key="1">
    <source>
        <dbReference type="EMBL" id="KAJ8486531.1"/>
    </source>
</evidence>
<reference evidence="1 2" key="1">
    <citation type="submission" date="2022-12" db="EMBL/GenBank/DDBJ databases">
        <title>Chromosome-scale assembly of the Ensete ventricosum genome.</title>
        <authorList>
            <person name="Dussert Y."/>
            <person name="Stocks J."/>
            <person name="Wendawek A."/>
            <person name="Woldeyes F."/>
            <person name="Nichols R.A."/>
            <person name="Borrell J.S."/>
        </authorList>
    </citation>
    <scope>NUCLEOTIDE SEQUENCE [LARGE SCALE GENOMIC DNA]</scope>
    <source>
        <strain evidence="2">cv. Maze</strain>
        <tissue evidence="1">Seeds</tissue>
    </source>
</reference>
<organism evidence="1 2">
    <name type="scientific">Ensete ventricosum</name>
    <name type="common">Abyssinian banana</name>
    <name type="synonym">Musa ensete</name>
    <dbReference type="NCBI Taxonomy" id="4639"/>
    <lineage>
        <taxon>Eukaryota</taxon>
        <taxon>Viridiplantae</taxon>
        <taxon>Streptophyta</taxon>
        <taxon>Embryophyta</taxon>
        <taxon>Tracheophyta</taxon>
        <taxon>Spermatophyta</taxon>
        <taxon>Magnoliopsida</taxon>
        <taxon>Liliopsida</taxon>
        <taxon>Zingiberales</taxon>
        <taxon>Musaceae</taxon>
        <taxon>Ensete</taxon>
    </lineage>
</organism>
<gene>
    <name evidence="1" type="ORF">OPV22_019016</name>
</gene>
<protein>
    <submittedName>
        <fullName evidence="1">Uncharacterized protein</fullName>
    </submittedName>
</protein>
<proteinExistence type="predicted"/>
<comment type="caution">
    <text evidence="1">The sequence shown here is derived from an EMBL/GenBank/DDBJ whole genome shotgun (WGS) entry which is preliminary data.</text>
</comment>
<dbReference type="AlphaFoldDB" id="A0AAV8PJT6"/>
<dbReference type="EMBL" id="JAQQAF010000005">
    <property type="protein sequence ID" value="KAJ8486531.1"/>
    <property type="molecule type" value="Genomic_DNA"/>
</dbReference>
<keyword evidence="2" id="KW-1185">Reference proteome</keyword>
<evidence type="ECO:0000313" key="2">
    <source>
        <dbReference type="Proteomes" id="UP001222027"/>
    </source>
</evidence>
<name>A0AAV8PJT6_ENSVE</name>
<sequence>MWWSHAPKRKPFTLFCESSYNVVKARDDGVLRPIYHIEHMLSLQGDAAQRTILFPVRDCLLKVSVLPGYQAFAVMSERVSTCGGLGPSLLADSPLQSPYSEHLCAEL</sequence>
<accession>A0AAV8PJT6</accession>